<gene>
    <name evidence="9" type="ORF">FDA38_19100</name>
</gene>
<accession>A0A4U3LXF5</accession>
<evidence type="ECO:0000256" key="1">
    <source>
        <dbReference type="ARBA" id="ARBA00004651"/>
    </source>
</evidence>
<feature type="transmembrane region" description="Helical" evidence="7">
    <location>
        <begin position="266"/>
        <end position="293"/>
    </location>
</feature>
<evidence type="ECO:0000256" key="2">
    <source>
        <dbReference type="ARBA" id="ARBA00022448"/>
    </source>
</evidence>
<dbReference type="GO" id="GO:0022857">
    <property type="term" value="F:transmembrane transporter activity"/>
    <property type="evidence" value="ECO:0007669"/>
    <property type="project" value="InterPro"/>
</dbReference>
<dbReference type="Gene3D" id="1.20.1250.20">
    <property type="entry name" value="MFS general substrate transporter like domains"/>
    <property type="match status" value="2"/>
</dbReference>
<feature type="transmembrane region" description="Helical" evidence="7">
    <location>
        <begin position="159"/>
        <end position="176"/>
    </location>
</feature>
<sequence>MGVLIATMDASIVIISLPAIFRGIGLDPLAPGNIGYLLWMMLGYILVSAVLVVALGRLGDMFGRVRMYNLGFAIFACASLALSLEPLTGGAGALWLIGFRVVQAVGGSMLTANSAAILTDAFPAGQRGMALGINQICALAGQFLGLLAGGVLATIDWRAVFWVSVPIGVAGTIWSYRSLREIGARRPGRIDWIGNLTFSAGAGALLAAITYGIQPYGGHSTGWTNPWVLGGLGGGVLLLVAFCIAETRVTEPMFQLRLFRIRAFAAGNLASLLTAISRGGLQFMLIIWLQGIWLPLHGYDFERTPLWAGIFMLPLTVGFLIGGPTSGYLSDRFGARLFSTTGLVLVAGAFVGLLALPVNFSYPAFAALLLVSGLGQGMFSAPNTSSIMGSVPPDQRGVASGMRSTFQNSGTALSIGLFFSLMISGLAGSLPDALSGGLRAQGVPEGIAAQVAGLPPVSTLFATFLGKNPISHLLGPSGVLDVLPAHNVQVLTGTRFFPELVSGPFHHGLVTVFAAATVMTLVAATASALRGRHHKA</sequence>
<dbReference type="PANTHER" id="PTHR42718:SF46">
    <property type="entry name" value="BLR6921 PROTEIN"/>
    <property type="match status" value="1"/>
</dbReference>
<dbReference type="InterPro" id="IPR020846">
    <property type="entry name" value="MFS_dom"/>
</dbReference>
<keyword evidence="3" id="KW-1003">Cell membrane</keyword>
<feature type="transmembrane region" description="Helical" evidence="7">
    <location>
        <begin position="505"/>
        <end position="529"/>
    </location>
</feature>
<dbReference type="OrthoDB" id="102502at2"/>
<evidence type="ECO:0000256" key="4">
    <source>
        <dbReference type="ARBA" id="ARBA00022692"/>
    </source>
</evidence>
<dbReference type="Pfam" id="PF07690">
    <property type="entry name" value="MFS_1"/>
    <property type="match status" value="1"/>
</dbReference>
<dbReference type="CDD" id="cd17321">
    <property type="entry name" value="MFS_MMR_MDR_like"/>
    <property type="match status" value="1"/>
</dbReference>
<feature type="transmembrane region" description="Helical" evidence="7">
    <location>
        <begin position="412"/>
        <end position="430"/>
    </location>
</feature>
<feature type="transmembrane region" description="Helical" evidence="7">
    <location>
        <begin position="305"/>
        <end position="323"/>
    </location>
</feature>
<evidence type="ECO:0000256" key="7">
    <source>
        <dbReference type="SAM" id="Phobius"/>
    </source>
</evidence>
<dbReference type="AlphaFoldDB" id="A0A4U3LXF5"/>
<evidence type="ECO:0000256" key="5">
    <source>
        <dbReference type="ARBA" id="ARBA00022989"/>
    </source>
</evidence>
<dbReference type="PANTHER" id="PTHR42718">
    <property type="entry name" value="MAJOR FACILITATOR SUPERFAMILY MULTIDRUG TRANSPORTER MFSC"/>
    <property type="match status" value="1"/>
</dbReference>
<feature type="transmembrane region" description="Helical" evidence="7">
    <location>
        <begin position="67"/>
        <end position="87"/>
    </location>
</feature>
<reference evidence="9 10" key="1">
    <citation type="submission" date="2019-04" db="EMBL/GenBank/DDBJ databases">
        <title>Kribbella sp. NEAU-THZ 27 nov., a novel actinomycete isolated from soil.</title>
        <authorList>
            <person name="Duan L."/>
        </authorList>
    </citation>
    <scope>NUCLEOTIDE SEQUENCE [LARGE SCALE GENOMIC DNA]</scope>
    <source>
        <strain evidence="10">NEAU-THZ27</strain>
    </source>
</reference>
<evidence type="ECO:0000256" key="6">
    <source>
        <dbReference type="ARBA" id="ARBA00023136"/>
    </source>
</evidence>
<comment type="subcellular location">
    <subcellularLocation>
        <location evidence="1">Cell membrane</location>
        <topology evidence="1">Multi-pass membrane protein</topology>
    </subcellularLocation>
</comment>
<feature type="transmembrane region" description="Helical" evidence="7">
    <location>
        <begin position="335"/>
        <end position="356"/>
    </location>
</feature>
<keyword evidence="10" id="KW-1185">Reference proteome</keyword>
<keyword evidence="6 7" id="KW-0472">Membrane</keyword>
<dbReference type="InterPro" id="IPR011701">
    <property type="entry name" value="MFS"/>
</dbReference>
<dbReference type="InterPro" id="IPR036259">
    <property type="entry name" value="MFS_trans_sf"/>
</dbReference>
<organism evidence="9 10">
    <name type="scientific">Kribbella jiaozuonensis</name>
    <dbReference type="NCBI Taxonomy" id="2575441"/>
    <lineage>
        <taxon>Bacteria</taxon>
        <taxon>Bacillati</taxon>
        <taxon>Actinomycetota</taxon>
        <taxon>Actinomycetes</taxon>
        <taxon>Propionibacteriales</taxon>
        <taxon>Kribbellaceae</taxon>
        <taxon>Kribbella</taxon>
    </lineage>
</organism>
<comment type="caution">
    <text evidence="9">The sequence shown here is derived from an EMBL/GenBank/DDBJ whole genome shotgun (WGS) entry which is preliminary data.</text>
</comment>
<feature type="transmembrane region" description="Helical" evidence="7">
    <location>
        <begin position="130"/>
        <end position="153"/>
    </location>
</feature>
<dbReference type="PROSITE" id="PS50850">
    <property type="entry name" value="MFS"/>
    <property type="match status" value="1"/>
</dbReference>
<keyword evidence="5 7" id="KW-1133">Transmembrane helix</keyword>
<feature type="transmembrane region" description="Helical" evidence="7">
    <location>
        <begin position="36"/>
        <end position="55"/>
    </location>
</feature>
<dbReference type="EMBL" id="SZPZ01000002">
    <property type="protein sequence ID" value="TKK80620.1"/>
    <property type="molecule type" value="Genomic_DNA"/>
</dbReference>
<evidence type="ECO:0000259" key="8">
    <source>
        <dbReference type="PROSITE" id="PS50850"/>
    </source>
</evidence>
<keyword evidence="4 7" id="KW-0812">Transmembrane</keyword>
<name>A0A4U3LXF5_9ACTN</name>
<feature type="transmembrane region" description="Helical" evidence="7">
    <location>
        <begin position="226"/>
        <end position="245"/>
    </location>
</feature>
<evidence type="ECO:0000313" key="10">
    <source>
        <dbReference type="Proteomes" id="UP000305836"/>
    </source>
</evidence>
<evidence type="ECO:0000313" key="9">
    <source>
        <dbReference type="EMBL" id="TKK80620.1"/>
    </source>
</evidence>
<feature type="domain" description="Major facilitator superfamily (MFS) profile" evidence="8">
    <location>
        <begin position="1"/>
        <end position="470"/>
    </location>
</feature>
<evidence type="ECO:0000256" key="3">
    <source>
        <dbReference type="ARBA" id="ARBA00022475"/>
    </source>
</evidence>
<feature type="transmembrane region" description="Helical" evidence="7">
    <location>
        <begin position="93"/>
        <end position="118"/>
    </location>
</feature>
<feature type="transmembrane region" description="Helical" evidence="7">
    <location>
        <begin position="196"/>
        <end position="214"/>
    </location>
</feature>
<dbReference type="Proteomes" id="UP000305836">
    <property type="component" value="Unassembled WGS sequence"/>
</dbReference>
<dbReference type="SUPFAM" id="SSF103473">
    <property type="entry name" value="MFS general substrate transporter"/>
    <property type="match status" value="1"/>
</dbReference>
<proteinExistence type="predicted"/>
<keyword evidence="2" id="KW-0813">Transport</keyword>
<feature type="transmembrane region" description="Helical" evidence="7">
    <location>
        <begin position="362"/>
        <end position="381"/>
    </location>
</feature>
<protein>
    <submittedName>
        <fullName evidence="9">MFS transporter</fullName>
    </submittedName>
</protein>
<dbReference type="GO" id="GO:0005886">
    <property type="term" value="C:plasma membrane"/>
    <property type="evidence" value="ECO:0007669"/>
    <property type="project" value="UniProtKB-SubCell"/>
</dbReference>